<dbReference type="Gene3D" id="3.40.50.1820">
    <property type="entry name" value="alpha/beta hydrolase"/>
    <property type="match status" value="1"/>
</dbReference>
<accession>A9B4Q4</accession>
<dbReference type="BioCyc" id="HAUR316274:GHYA-1600-MONOMER"/>
<evidence type="ECO:0000313" key="2">
    <source>
        <dbReference type="Proteomes" id="UP000000787"/>
    </source>
</evidence>
<reference evidence="1 2" key="1">
    <citation type="journal article" date="2011" name="Stand. Genomic Sci.">
        <title>Complete genome sequence of the filamentous gliding predatory bacterium Herpetosiphon aurantiacus type strain (114-95(T)).</title>
        <authorList>
            <person name="Kiss H."/>
            <person name="Nett M."/>
            <person name="Domin N."/>
            <person name="Martin K."/>
            <person name="Maresca J.A."/>
            <person name="Copeland A."/>
            <person name="Lapidus A."/>
            <person name="Lucas S."/>
            <person name="Berry K.W."/>
            <person name="Glavina Del Rio T."/>
            <person name="Dalin E."/>
            <person name="Tice H."/>
            <person name="Pitluck S."/>
            <person name="Richardson P."/>
            <person name="Bruce D."/>
            <person name="Goodwin L."/>
            <person name="Han C."/>
            <person name="Detter J.C."/>
            <person name="Schmutz J."/>
            <person name="Brettin T."/>
            <person name="Land M."/>
            <person name="Hauser L."/>
            <person name="Kyrpides N.C."/>
            <person name="Ivanova N."/>
            <person name="Goker M."/>
            <person name="Woyke T."/>
            <person name="Klenk H.P."/>
            <person name="Bryant D.A."/>
        </authorList>
    </citation>
    <scope>NUCLEOTIDE SEQUENCE [LARGE SCALE GENOMIC DNA]</scope>
    <source>
        <strain evidence="2">ATCC 23779 / DSM 785 / 114-95</strain>
    </source>
</reference>
<keyword evidence="2" id="KW-1185">Reference proteome</keyword>
<evidence type="ECO:0000313" key="1">
    <source>
        <dbReference type="EMBL" id="ABX04219.1"/>
    </source>
</evidence>
<dbReference type="EMBL" id="CP000875">
    <property type="protein sequence ID" value="ABX04219.1"/>
    <property type="molecule type" value="Genomic_DNA"/>
</dbReference>
<organism evidence="1 2">
    <name type="scientific">Herpetosiphon aurantiacus (strain ATCC 23779 / DSM 785 / 114-95)</name>
    <dbReference type="NCBI Taxonomy" id="316274"/>
    <lineage>
        <taxon>Bacteria</taxon>
        <taxon>Bacillati</taxon>
        <taxon>Chloroflexota</taxon>
        <taxon>Chloroflexia</taxon>
        <taxon>Herpetosiphonales</taxon>
        <taxon>Herpetosiphonaceae</taxon>
        <taxon>Herpetosiphon</taxon>
    </lineage>
</organism>
<dbReference type="eggNOG" id="COG2267">
    <property type="taxonomic scope" value="Bacteria"/>
</dbReference>
<dbReference type="AlphaFoldDB" id="A9B4Q4"/>
<name>A9B4Q4_HERA2</name>
<dbReference type="STRING" id="316274.Haur_1576"/>
<gene>
    <name evidence="1" type="ordered locus">Haur_1576</name>
</gene>
<dbReference type="InParanoid" id="A9B4Q4"/>
<dbReference type="HOGENOM" id="CLU_818088_0_0_0"/>
<proteinExistence type="predicted"/>
<evidence type="ECO:0008006" key="3">
    <source>
        <dbReference type="Google" id="ProtNLM"/>
    </source>
</evidence>
<dbReference type="InterPro" id="IPR029058">
    <property type="entry name" value="AB_hydrolase_fold"/>
</dbReference>
<sequence>MSEELIFTHSEDGVGLAGVIFQLRSRSHEGLVCIWIHGNFGRFYNIASVTIGRNLGLANYPMISANTRGHDITNLIWKAGKAVAGGSSRELLTESPYDIGGWINFASANGFQRVVLIGHSLGAAKLIYYQAQRHDPRVVGLVLASPGVRSQVSSEQLELAQAMVDRGQGDDLLPPAHGAAIWNRLSAASLLNRHATLPLIYSDAHEQSYLSQLACPILAFYGAREAQAGTGSDTELALLKQWCRASPRVDTQIIAHADHGYAGCEPAIAQVIAQWISSIQGER</sequence>
<dbReference type="KEGG" id="hau:Haur_1576"/>
<protein>
    <recommendedName>
        <fullName evidence="3">AB hydrolase-1 domain-containing protein</fullName>
    </recommendedName>
</protein>
<dbReference type="Proteomes" id="UP000000787">
    <property type="component" value="Chromosome"/>
</dbReference>
<dbReference type="SUPFAM" id="SSF53474">
    <property type="entry name" value="alpha/beta-Hydrolases"/>
    <property type="match status" value="1"/>
</dbReference>